<evidence type="ECO:0000313" key="1">
    <source>
        <dbReference type="EMBL" id="BDD08540.1"/>
    </source>
</evidence>
<gene>
    <name evidence="1" type="ORF">FUAX_09720</name>
</gene>
<name>A0AAU9CH28_9BACT</name>
<organism evidence="1 2">
    <name type="scientific">Fulvitalea axinellae</name>
    <dbReference type="NCBI Taxonomy" id="1182444"/>
    <lineage>
        <taxon>Bacteria</taxon>
        <taxon>Pseudomonadati</taxon>
        <taxon>Bacteroidota</taxon>
        <taxon>Cytophagia</taxon>
        <taxon>Cytophagales</taxon>
        <taxon>Persicobacteraceae</taxon>
        <taxon>Fulvitalea</taxon>
    </lineage>
</organism>
<reference evidence="1 2" key="1">
    <citation type="submission" date="2021-12" db="EMBL/GenBank/DDBJ databases">
        <title>Genome sequencing of bacteria with rrn-lacking chromosome and rrn-plasmid.</title>
        <authorList>
            <person name="Anda M."/>
            <person name="Iwasaki W."/>
        </authorList>
    </citation>
    <scope>NUCLEOTIDE SEQUENCE [LARGE SCALE GENOMIC DNA]</scope>
    <source>
        <strain evidence="1 2">DSM 100852</strain>
    </source>
</reference>
<keyword evidence="2" id="KW-1185">Reference proteome</keyword>
<protein>
    <submittedName>
        <fullName evidence="1">Uncharacterized protein</fullName>
    </submittedName>
</protein>
<proteinExistence type="predicted"/>
<accession>A0AAU9CH28</accession>
<dbReference type="Proteomes" id="UP001348817">
    <property type="component" value="Chromosome"/>
</dbReference>
<evidence type="ECO:0000313" key="2">
    <source>
        <dbReference type="Proteomes" id="UP001348817"/>
    </source>
</evidence>
<sequence>MGYLADVYVIQKSRSKKLGVDFLNHFLPIREESADEYLIPQYLDDPIHEFDNAEDLMTFLESNPQYAQSIYWRNKDKENLNKQGMIFYTKDGNMILGISRNADMSGNLNTENEDECLIEMKKYFKTENGYIHYENPPAKSYDEFIEIVNKLKR</sequence>
<dbReference type="AlphaFoldDB" id="A0AAU9CH28"/>
<dbReference type="RefSeq" id="WP_338393793.1">
    <property type="nucleotide sequence ID" value="NZ_AP025314.1"/>
</dbReference>
<dbReference type="EMBL" id="AP025314">
    <property type="protein sequence ID" value="BDD08540.1"/>
    <property type="molecule type" value="Genomic_DNA"/>
</dbReference>
<dbReference type="KEGG" id="fax:FUAX_09720"/>